<accession>A0A4S3K6D0</accession>
<proteinExistence type="predicted"/>
<sequence length="219" mass="24046">MPVILEQPRGADALVDQFRDQIEAAQQITTEAAEAVAAVNADPDLSDEGKAKRIAQINRDALKKLGETADTLDKHGGIVREQMIEPLPYVEAYQTGDYATPTIDVQLVQAFKGLDNNARMQAIAAMQSGGDQRMCDAILRMPAILTGLSHTVLANLREAAVNRAHPEEVQRRRSLEQAASAARIMIGRTVDKVARDGRLSRQEQRETLGEAAKHFPHLY</sequence>
<dbReference type="AlphaFoldDB" id="A0A4S3K6D0"/>
<organism evidence="1 2">
    <name type="scientific">Rhodanobacter lindaniclasticus</name>
    <dbReference type="NCBI Taxonomy" id="75310"/>
    <lineage>
        <taxon>Bacteria</taxon>
        <taxon>Pseudomonadati</taxon>
        <taxon>Pseudomonadota</taxon>
        <taxon>Gammaproteobacteria</taxon>
        <taxon>Lysobacterales</taxon>
        <taxon>Rhodanobacteraceae</taxon>
        <taxon>Rhodanobacter</taxon>
    </lineage>
</organism>
<reference evidence="1 2" key="1">
    <citation type="submission" date="2017-02" db="EMBL/GenBank/DDBJ databases">
        <title>Whole genome sequencing of Rhodanobacter lindaniclasticus DSM 17932.</title>
        <authorList>
            <person name="Kumar S."/>
            <person name="Patil P."/>
            <person name="Patil P.B."/>
        </authorList>
    </citation>
    <scope>NUCLEOTIDE SEQUENCE [LARGE SCALE GENOMIC DNA]</scope>
    <source>
        <strain evidence="1 2">DSM 17932</strain>
    </source>
</reference>
<comment type="caution">
    <text evidence="1">The sequence shown here is derived from an EMBL/GenBank/DDBJ whole genome shotgun (WGS) entry which is preliminary data.</text>
</comment>
<evidence type="ECO:0000313" key="2">
    <source>
        <dbReference type="Proteomes" id="UP000306317"/>
    </source>
</evidence>
<dbReference type="RefSeq" id="WP_136260103.1">
    <property type="nucleotide sequence ID" value="NZ_MWIO01000090.1"/>
</dbReference>
<keyword evidence="2" id="KW-1185">Reference proteome</keyword>
<protein>
    <submittedName>
        <fullName evidence="1">Uncharacterized protein</fullName>
    </submittedName>
</protein>
<name>A0A4S3K6D0_9GAMM</name>
<dbReference type="EMBL" id="MWIO01000090">
    <property type="protein sequence ID" value="THD03717.1"/>
    <property type="molecule type" value="Genomic_DNA"/>
</dbReference>
<evidence type="ECO:0000313" key="1">
    <source>
        <dbReference type="EMBL" id="THD03717.1"/>
    </source>
</evidence>
<dbReference type="Proteomes" id="UP000306317">
    <property type="component" value="Unassembled WGS sequence"/>
</dbReference>
<gene>
    <name evidence="1" type="ORF">B1991_18220</name>
</gene>